<accession>A0A8C5BJ76</accession>
<name>A0A8C5BJ76_GADMO</name>
<proteinExistence type="inferred from homology"/>
<keyword evidence="7 10" id="KW-0371">Homeobox</keyword>
<dbReference type="SUPFAM" id="SSF46689">
    <property type="entry name" value="Homeodomain-like"/>
    <property type="match status" value="1"/>
</dbReference>
<dbReference type="CDD" id="cd00086">
    <property type="entry name" value="homeodomain"/>
    <property type="match status" value="1"/>
</dbReference>
<evidence type="ECO:0000256" key="2">
    <source>
        <dbReference type="ARBA" id="ARBA00004123"/>
    </source>
</evidence>
<dbReference type="Gene3D" id="1.10.10.60">
    <property type="entry name" value="Homeodomain-like"/>
    <property type="match status" value="1"/>
</dbReference>
<dbReference type="PANTHER" id="PTHR45664">
    <property type="entry name" value="PROTEIN ZERKNUELLT 1-RELATED"/>
    <property type="match status" value="1"/>
</dbReference>
<dbReference type="Pfam" id="PF00046">
    <property type="entry name" value="Homeodomain"/>
    <property type="match status" value="1"/>
</dbReference>
<organism evidence="14 15">
    <name type="scientific">Gadus morhua</name>
    <name type="common">Atlantic cod</name>
    <dbReference type="NCBI Taxonomy" id="8049"/>
    <lineage>
        <taxon>Eukaryota</taxon>
        <taxon>Metazoa</taxon>
        <taxon>Chordata</taxon>
        <taxon>Craniata</taxon>
        <taxon>Vertebrata</taxon>
        <taxon>Euteleostomi</taxon>
        <taxon>Actinopterygii</taxon>
        <taxon>Neopterygii</taxon>
        <taxon>Teleostei</taxon>
        <taxon>Neoteleostei</taxon>
        <taxon>Acanthomorphata</taxon>
        <taxon>Zeiogadaria</taxon>
        <taxon>Gadariae</taxon>
        <taxon>Gadiformes</taxon>
        <taxon>Gadoidei</taxon>
        <taxon>Gadidae</taxon>
        <taxon>Gadus</taxon>
    </lineage>
</organism>
<comment type="similarity">
    <text evidence="3">Belongs to the Antp homeobox family.</text>
</comment>
<reference evidence="14" key="2">
    <citation type="submission" date="2025-09" db="UniProtKB">
        <authorList>
            <consortium name="Ensembl"/>
        </authorList>
    </citation>
    <scope>IDENTIFICATION</scope>
</reference>
<dbReference type="InterPro" id="IPR020479">
    <property type="entry name" value="HD_metazoa"/>
</dbReference>
<evidence type="ECO:0000256" key="10">
    <source>
        <dbReference type="PROSITE-ProRule" id="PRU00108"/>
    </source>
</evidence>
<evidence type="ECO:0000256" key="7">
    <source>
        <dbReference type="ARBA" id="ARBA00023155"/>
    </source>
</evidence>
<evidence type="ECO:0000256" key="4">
    <source>
        <dbReference type="ARBA" id="ARBA00022473"/>
    </source>
</evidence>
<dbReference type="GO" id="GO:0005634">
    <property type="term" value="C:nucleus"/>
    <property type="evidence" value="ECO:0007669"/>
    <property type="project" value="UniProtKB-SubCell"/>
</dbReference>
<dbReference type="Ensembl" id="ENSGMOT00000075876.1">
    <property type="protein sequence ID" value="ENSGMOP00000047845.1"/>
    <property type="gene ID" value="ENSGMOG00000027605.1"/>
</dbReference>
<dbReference type="GO" id="GO:0009952">
    <property type="term" value="P:anterior/posterior pattern specification"/>
    <property type="evidence" value="ECO:0007669"/>
    <property type="project" value="TreeGrafter"/>
</dbReference>
<evidence type="ECO:0000313" key="14">
    <source>
        <dbReference type="Ensembl" id="ENSGMOP00000047845.1"/>
    </source>
</evidence>
<comment type="function">
    <text evidence="1">Sequence-specific transcription factor which is part of a developmental regulatory system that provides cells with specific positional identities on the anterior-posterior axis.</text>
</comment>
<dbReference type="InterPro" id="IPR017970">
    <property type="entry name" value="Homeobox_CS"/>
</dbReference>
<dbReference type="GO" id="GO:0000978">
    <property type="term" value="F:RNA polymerase II cis-regulatory region sequence-specific DNA binding"/>
    <property type="evidence" value="ECO:0007669"/>
    <property type="project" value="TreeGrafter"/>
</dbReference>
<keyword evidence="8" id="KW-0804">Transcription</keyword>
<dbReference type="GO" id="GO:0048704">
    <property type="term" value="P:embryonic skeletal system morphogenesis"/>
    <property type="evidence" value="ECO:0007669"/>
    <property type="project" value="TreeGrafter"/>
</dbReference>
<dbReference type="PROSITE" id="PS00027">
    <property type="entry name" value="HOMEOBOX_1"/>
    <property type="match status" value="1"/>
</dbReference>
<feature type="region of interest" description="Disordered" evidence="12">
    <location>
        <begin position="80"/>
        <end position="107"/>
    </location>
</feature>
<keyword evidence="15" id="KW-1185">Reference proteome</keyword>
<comment type="subcellular location">
    <subcellularLocation>
        <location evidence="2 10 11">Nucleus</location>
    </subcellularLocation>
</comment>
<dbReference type="PROSITE" id="PS50071">
    <property type="entry name" value="HOMEOBOX_2"/>
    <property type="match status" value="1"/>
</dbReference>
<dbReference type="GO" id="GO:0000981">
    <property type="term" value="F:DNA-binding transcription factor activity, RNA polymerase II-specific"/>
    <property type="evidence" value="ECO:0007669"/>
    <property type="project" value="InterPro"/>
</dbReference>
<keyword evidence="9 10" id="KW-0539">Nucleus</keyword>
<dbReference type="GeneTree" id="ENSGT00940000159774"/>
<keyword evidence="6 10" id="KW-0238">DNA-binding</keyword>
<feature type="DNA-binding region" description="Homeobox" evidence="10">
    <location>
        <begin position="107"/>
        <end position="166"/>
    </location>
</feature>
<keyword evidence="4" id="KW-0217">Developmental protein</keyword>
<feature type="compositionally biased region" description="Polar residues" evidence="12">
    <location>
        <begin position="282"/>
        <end position="292"/>
    </location>
</feature>
<feature type="compositionally biased region" description="Polar residues" evidence="12">
    <location>
        <begin position="83"/>
        <end position="93"/>
    </location>
</feature>
<evidence type="ECO:0000256" key="3">
    <source>
        <dbReference type="ARBA" id="ARBA00009107"/>
    </source>
</evidence>
<evidence type="ECO:0000256" key="8">
    <source>
        <dbReference type="ARBA" id="ARBA00023163"/>
    </source>
</evidence>
<dbReference type="InterPro" id="IPR001356">
    <property type="entry name" value="HD"/>
</dbReference>
<evidence type="ECO:0000256" key="12">
    <source>
        <dbReference type="SAM" id="MobiDB-lite"/>
    </source>
</evidence>
<feature type="domain" description="Homeobox" evidence="13">
    <location>
        <begin position="105"/>
        <end position="165"/>
    </location>
</feature>
<keyword evidence="5" id="KW-0805">Transcription regulation</keyword>
<dbReference type="SMART" id="SM00389">
    <property type="entry name" value="HOX"/>
    <property type="match status" value="1"/>
</dbReference>
<evidence type="ECO:0000256" key="11">
    <source>
        <dbReference type="RuleBase" id="RU000682"/>
    </source>
</evidence>
<gene>
    <name evidence="14" type="primary">LOC115531035</name>
</gene>
<dbReference type="RefSeq" id="XP_030195893.1">
    <property type="nucleotide sequence ID" value="XM_030340033.1"/>
</dbReference>
<sequence length="301" mass="34111">MEMQNAAYNNSVQLNLCRFQEAGDRVRGSPQPPPGPRYQTLVHARANSLRSCGNKSHLLHRRANQQNTISKKIFPWMKESRPSAPNLNKINADSSEDDKRLNSTAASKRARTAYTSAQLVELEKEFHFSRYLCRARRLEMAGLLHLQERQIKIWFQNRRMKQKRDDKFRGIEGPPSPGSPSTLSTLGYVHLGSEYETASPPLKTQQQQQRNQAHTLSTEIPNLSKTQLLVQHGYSIADCNSLGLQNNFTNDSKFDLHYGAMCNTPKTSIPDQGVNDPNASFFSESHNSQQRILQAPKLSHL</sequence>
<evidence type="ECO:0000313" key="15">
    <source>
        <dbReference type="Proteomes" id="UP000694546"/>
    </source>
</evidence>
<dbReference type="AlphaFoldDB" id="A0A8C5BJ76"/>
<dbReference type="InterPro" id="IPR001827">
    <property type="entry name" value="Homeobox_Antennapedia_CS"/>
</dbReference>
<dbReference type="Proteomes" id="UP000694546">
    <property type="component" value="Chromosome 18"/>
</dbReference>
<protein>
    <submittedName>
        <fullName evidence="14">Homeobox protein Hox-B3a-like</fullName>
    </submittedName>
</protein>
<evidence type="ECO:0000256" key="1">
    <source>
        <dbReference type="ARBA" id="ARBA00003263"/>
    </source>
</evidence>
<dbReference type="PRINTS" id="PR00024">
    <property type="entry name" value="HOMEOBOX"/>
</dbReference>
<dbReference type="InterPro" id="IPR009057">
    <property type="entry name" value="Homeodomain-like_sf"/>
</dbReference>
<dbReference type="PROSITE" id="PS00032">
    <property type="entry name" value="ANTENNAPEDIA"/>
    <property type="match status" value="1"/>
</dbReference>
<evidence type="ECO:0000256" key="6">
    <source>
        <dbReference type="ARBA" id="ARBA00023125"/>
    </source>
</evidence>
<reference evidence="14" key="1">
    <citation type="submission" date="2025-08" db="UniProtKB">
        <authorList>
            <consortium name="Ensembl"/>
        </authorList>
    </citation>
    <scope>IDENTIFICATION</scope>
</reference>
<feature type="region of interest" description="Disordered" evidence="12">
    <location>
        <begin position="282"/>
        <end position="301"/>
    </location>
</feature>
<evidence type="ECO:0000259" key="13">
    <source>
        <dbReference type="PROSITE" id="PS50071"/>
    </source>
</evidence>
<dbReference type="GeneID" id="115531035"/>
<dbReference type="PANTHER" id="PTHR45664:SF11">
    <property type="entry name" value="HOMEOBOX PROTEIN HOX-B3"/>
    <property type="match status" value="1"/>
</dbReference>
<evidence type="ECO:0000256" key="9">
    <source>
        <dbReference type="ARBA" id="ARBA00023242"/>
    </source>
</evidence>
<evidence type="ECO:0000256" key="5">
    <source>
        <dbReference type="ARBA" id="ARBA00023015"/>
    </source>
</evidence>